<dbReference type="STRING" id="283786.SAMN04487990_1112"/>
<dbReference type="InterPro" id="IPR023865">
    <property type="entry name" value="Aliphatic_acid_kinase_CS"/>
</dbReference>
<evidence type="ECO:0000256" key="1">
    <source>
        <dbReference type="ARBA" id="ARBA00008748"/>
    </source>
</evidence>
<dbReference type="Gene3D" id="3.30.420.40">
    <property type="match status" value="2"/>
</dbReference>
<feature type="binding site" evidence="6">
    <location>
        <begin position="327"/>
        <end position="331"/>
    </location>
    <ligand>
        <name>ATP</name>
        <dbReference type="ChEBI" id="CHEBI:30616"/>
    </ligand>
</feature>
<reference evidence="8 9" key="1">
    <citation type="submission" date="2016-10" db="EMBL/GenBank/DDBJ databases">
        <authorList>
            <person name="de Groot N.N."/>
        </authorList>
    </citation>
    <scope>NUCLEOTIDE SEQUENCE [LARGE SCALE GENOMIC DNA]</scope>
    <source>
        <strain evidence="8 9">DSM 23842</strain>
    </source>
</reference>
<comment type="subcellular location">
    <subcellularLocation>
        <location evidence="6">Cytoplasm</location>
    </subcellularLocation>
</comment>
<keyword evidence="2 6" id="KW-0808">Transferase</keyword>
<dbReference type="GO" id="GO:0000287">
    <property type="term" value="F:magnesium ion binding"/>
    <property type="evidence" value="ECO:0007669"/>
    <property type="project" value="UniProtKB-UniRule"/>
</dbReference>
<dbReference type="Proteomes" id="UP000198846">
    <property type="component" value="Unassembled WGS sequence"/>
</dbReference>
<comment type="similarity">
    <text evidence="1 6 7">Belongs to the acetokinase family.</text>
</comment>
<feature type="active site" description="Proton donor/acceptor" evidence="6">
    <location>
        <position position="147"/>
    </location>
</feature>
<comment type="cofactor">
    <cofactor evidence="6">
        <name>Mg(2+)</name>
        <dbReference type="ChEBI" id="CHEBI:18420"/>
    </cofactor>
    <cofactor evidence="6">
        <name>Mn(2+)</name>
        <dbReference type="ChEBI" id="CHEBI:29035"/>
    </cofactor>
    <text evidence="6">Mg(2+). Can also accept Mn(2+).</text>
</comment>
<dbReference type="InterPro" id="IPR043129">
    <property type="entry name" value="ATPase_NBD"/>
</dbReference>
<dbReference type="InterPro" id="IPR000890">
    <property type="entry name" value="Aliphatic_acid_kin_short-chain"/>
</dbReference>
<comment type="function">
    <text evidence="6">Catalyzes the formation of acetyl phosphate from acetate and ATP. Can also catalyze the reverse reaction.</text>
</comment>
<evidence type="ECO:0000256" key="5">
    <source>
        <dbReference type="ARBA" id="ARBA00022840"/>
    </source>
</evidence>
<evidence type="ECO:0000256" key="4">
    <source>
        <dbReference type="ARBA" id="ARBA00022777"/>
    </source>
</evidence>
<feature type="binding site" evidence="6">
    <location>
        <position position="90"/>
    </location>
    <ligand>
        <name>substrate</name>
    </ligand>
</feature>
<dbReference type="PROSITE" id="PS01075">
    <property type="entry name" value="ACETATE_KINASE_1"/>
    <property type="match status" value="1"/>
</dbReference>
<dbReference type="EC" id="2.7.2.1" evidence="6"/>
<evidence type="ECO:0000313" key="8">
    <source>
        <dbReference type="EMBL" id="SEA35518.1"/>
    </source>
</evidence>
<evidence type="ECO:0000313" key="9">
    <source>
        <dbReference type="Proteomes" id="UP000198846"/>
    </source>
</evidence>
<evidence type="ECO:0000256" key="7">
    <source>
        <dbReference type="RuleBase" id="RU003835"/>
    </source>
</evidence>
<keyword evidence="3 6" id="KW-0547">Nucleotide-binding</keyword>
<feature type="site" description="Transition state stabilizer" evidence="6">
    <location>
        <position position="238"/>
    </location>
</feature>
<dbReference type="Pfam" id="PF00871">
    <property type="entry name" value="Acetate_kinase"/>
    <property type="match status" value="1"/>
</dbReference>
<keyword evidence="6" id="KW-0479">Metal-binding</keyword>
<evidence type="ECO:0000256" key="2">
    <source>
        <dbReference type="ARBA" id="ARBA00022679"/>
    </source>
</evidence>
<dbReference type="OrthoDB" id="9802453at2"/>
<accession>A0A1H4AIE3</accession>
<dbReference type="GO" id="GO:0008776">
    <property type="term" value="F:acetate kinase activity"/>
    <property type="evidence" value="ECO:0007669"/>
    <property type="project" value="UniProtKB-UniRule"/>
</dbReference>
<dbReference type="HAMAP" id="MF_00020">
    <property type="entry name" value="Acetate_kinase"/>
    <property type="match status" value="1"/>
</dbReference>
<feature type="binding site" evidence="6">
    <location>
        <position position="381"/>
    </location>
    <ligand>
        <name>Mg(2+)</name>
        <dbReference type="ChEBI" id="CHEBI:18420"/>
    </ligand>
</feature>
<feature type="binding site" evidence="6">
    <location>
        <position position="7"/>
    </location>
    <ligand>
        <name>Mg(2+)</name>
        <dbReference type="ChEBI" id="CHEBI:18420"/>
    </ligand>
</feature>
<dbReference type="GO" id="GO:0005524">
    <property type="term" value="F:ATP binding"/>
    <property type="evidence" value="ECO:0007669"/>
    <property type="project" value="UniProtKB-KW"/>
</dbReference>
<dbReference type="AlphaFoldDB" id="A0A1H4AIE3"/>
<feature type="site" description="Transition state stabilizer" evidence="6">
    <location>
        <position position="179"/>
    </location>
</feature>
<feature type="binding site" evidence="6">
    <location>
        <begin position="279"/>
        <end position="281"/>
    </location>
    <ligand>
        <name>ATP</name>
        <dbReference type="ChEBI" id="CHEBI:30616"/>
    </ligand>
</feature>
<dbReference type="UniPathway" id="UPA00340">
    <property type="reaction ID" value="UER00458"/>
</dbReference>
<gene>
    <name evidence="6" type="primary">ackA</name>
    <name evidence="8" type="ORF">SAMN04487990_1112</name>
</gene>
<dbReference type="CDD" id="cd24010">
    <property type="entry name" value="ASKHA_NBD_AcK_PK"/>
    <property type="match status" value="1"/>
</dbReference>
<keyword evidence="6" id="KW-0460">Magnesium</keyword>
<dbReference type="PANTHER" id="PTHR21060">
    <property type="entry name" value="ACETATE KINASE"/>
    <property type="match status" value="1"/>
</dbReference>
<name>A0A1H4AIE3_BIZPA</name>
<proteinExistence type="inferred from homology"/>
<organism evidence="8 9">
    <name type="scientific">Bizionia paragorgiae</name>
    <dbReference type="NCBI Taxonomy" id="283786"/>
    <lineage>
        <taxon>Bacteria</taxon>
        <taxon>Pseudomonadati</taxon>
        <taxon>Bacteroidota</taxon>
        <taxon>Flavobacteriia</taxon>
        <taxon>Flavobacteriales</taxon>
        <taxon>Flavobacteriaceae</taxon>
        <taxon>Bizionia</taxon>
    </lineage>
</organism>
<keyword evidence="5 6" id="KW-0067">ATP-binding</keyword>
<dbReference type="NCBIfam" id="TIGR00016">
    <property type="entry name" value="ackA"/>
    <property type="match status" value="1"/>
</dbReference>
<comment type="catalytic activity">
    <reaction evidence="6">
        <text>acetate + ATP = acetyl phosphate + ADP</text>
        <dbReference type="Rhea" id="RHEA:11352"/>
        <dbReference type="ChEBI" id="CHEBI:22191"/>
        <dbReference type="ChEBI" id="CHEBI:30089"/>
        <dbReference type="ChEBI" id="CHEBI:30616"/>
        <dbReference type="ChEBI" id="CHEBI:456216"/>
        <dbReference type="EC" id="2.7.2.1"/>
    </reaction>
</comment>
<dbReference type="PANTHER" id="PTHR21060:SF15">
    <property type="entry name" value="ACETATE KINASE-RELATED"/>
    <property type="match status" value="1"/>
</dbReference>
<comment type="pathway">
    <text evidence="6">Metabolic intermediate biosynthesis; acetyl-CoA biosynthesis; acetyl-CoA from acetate: step 1/2.</text>
</comment>
<dbReference type="PIRSF" id="PIRSF000722">
    <property type="entry name" value="Acetate_prop_kin"/>
    <property type="match status" value="1"/>
</dbReference>
<dbReference type="GO" id="GO:0006083">
    <property type="term" value="P:acetate metabolic process"/>
    <property type="evidence" value="ECO:0007669"/>
    <property type="project" value="TreeGrafter"/>
</dbReference>
<dbReference type="EMBL" id="FNQK01000011">
    <property type="protein sequence ID" value="SEA35518.1"/>
    <property type="molecule type" value="Genomic_DNA"/>
</dbReference>
<dbReference type="SUPFAM" id="SSF53067">
    <property type="entry name" value="Actin-like ATPase domain"/>
    <property type="match status" value="2"/>
</dbReference>
<keyword evidence="9" id="KW-1185">Reference proteome</keyword>
<dbReference type="InterPro" id="IPR004372">
    <property type="entry name" value="Ac/propionate_kinase"/>
</dbReference>
<dbReference type="GO" id="GO:0005737">
    <property type="term" value="C:cytoplasm"/>
    <property type="evidence" value="ECO:0007669"/>
    <property type="project" value="UniProtKB-SubCell"/>
</dbReference>
<sequence length="395" mass="43202">MNILIINSGSSSIKFQLIEMPSETLICSGLVERIGQQDAILNYKTERVSLKLTETIETHDQGLNKIVSLLLDSKNGVIKSTDDIAVVGHRVVHGGDTFSDTALITSDVKKDIEQFSALAPLHNPSNLKGILVAEAFFPLAKQVAVFDTAFHQSIPEKAKRYAIPSALYKEHKIQVYGFHGTSHQYVSKKATDYLGLKSSKIITIHLGNGCSMTAIKDGKSIDHSLGFTPSNGLIMGTRSGDIDHGVIFHLTNTLGYDINDVKKLLTNESGMLGLTGYADLRDIQSEAEKGNQDCILALEMNTYRIKKYIGAYVAAMNGLDAIVFTAGIGENSNLIRTLTCSDMDYFGIDLDQTKNDSKSDALREINSAKSKVKILVIPTNEELEIAKQAYKLIVE</sequence>
<keyword evidence="4 6" id="KW-0418">Kinase</keyword>
<feature type="binding site" evidence="6">
    <location>
        <begin position="205"/>
        <end position="209"/>
    </location>
    <ligand>
        <name>ATP</name>
        <dbReference type="ChEBI" id="CHEBI:30616"/>
    </ligand>
</feature>
<feature type="binding site" evidence="6">
    <location>
        <position position="14"/>
    </location>
    <ligand>
        <name>ATP</name>
        <dbReference type="ChEBI" id="CHEBI:30616"/>
    </ligand>
</feature>
<dbReference type="PRINTS" id="PR00471">
    <property type="entry name" value="ACETATEKNASE"/>
</dbReference>
<evidence type="ECO:0000256" key="6">
    <source>
        <dbReference type="HAMAP-Rule" id="MF_00020"/>
    </source>
</evidence>
<dbReference type="RefSeq" id="WP_092134348.1">
    <property type="nucleotide sequence ID" value="NZ_FNQK01000011.1"/>
</dbReference>
<evidence type="ECO:0000256" key="3">
    <source>
        <dbReference type="ARBA" id="ARBA00022741"/>
    </source>
</evidence>
<dbReference type="PROSITE" id="PS01076">
    <property type="entry name" value="ACETATE_KINASE_2"/>
    <property type="match status" value="1"/>
</dbReference>
<comment type="subunit">
    <text evidence="6">Homodimer.</text>
</comment>
<dbReference type="GO" id="GO:0006085">
    <property type="term" value="P:acetyl-CoA biosynthetic process"/>
    <property type="evidence" value="ECO:0007669"/>
    <property type="project" value="UniProtKB-UniRule"/>
</dbReference>
<protein>
    <recommendedName>
        <fullName evidence="6">Acetate kinase</fullName>
        <ecNumber evidence="6">2.7.2.1</ecNumber>
    </recommendedName>
    <alternativeName>
        <fullName evidence="6">Acetokinase</fullName>
    </alternativeName>
</protein>
<keyword evidence="6" id="KW-0963">Cytoplasm</keyword>